<name>A0ABD3DGH7_9LAMI</name>
<accession>A0ABD3DGH7</accession>
<evidence type="ECO:0000313" key="1">
    <source>
        <dbReference type="EMBL" id="KAL3641142.1"/>
    </source>
</evidence>
<reference evidence="2" key="1">
    <citation type="journal article" date="2024" name="IScience">
        <title>Strigolactones Initiate the Formation of Haustorium-like Structures in Castilleja.</title>
        <authorList>
            <person name="Buerger M."/>
            <person name="Peterson D."/>
            <person name="Chory J."/>
        </authorList>
    </citation>
    <scope>NUCLEOTIDE SEQUENCE [LARGE SCALE GENOMIC DNA]</scope>
</reference>
<evidence type="ECO:0000313" key="2">
    <source>
        <dbReference type="Proteomes" id="UP001632038"/>
    </source>
</evidence>
<dbReference type="EMBL" id="JAVIJP010000017">
    <property type="protein sequence ID" value="KAL3641142.1"/>
    <property type="molecule type" value="Genomic_DNA"/>
</dbReference>
<dbReference type="Proteomes" id="UP001632038">
    <property type="component" value="Unassembled WGS sequence"/>
</dbReference>
<proteinExistence type="predicted"/>
<sequence length="43" mass="4952">MWDTRALDIAEEVTVSFDGELGIYAFKTLLNATVQVRKREAHR</sequence>
<keyword evidence="2" id="KW-1185">Reference proteome</keyword>
<comment type="caution">
    <text evidence="1">The sequence shown here is derived from an EMBL/GenBank/DDBJ whole genome shotgun (WGS) entry which is preliminary data.</text>
</comment>
<dbReference type="AlphaFoldDB" id="A0ABD3DGH7"/>
<gene>
    <name evidence="1" type="ORF">CASFOL_016110</name>
</gene>
<protein>
    <submittedName>
        <fullName evidence="1">Uncharacterized protein</fullName>
    </submittedName>
</protein>
<organism evidence="1 2">
    <name type="scientific">Castilleja foliolosa</name>
    <dbReference type="NCBI Taxonomy" id="1961234"/>
    <lineage>
        <taxon>Eukaryota</taxon>
        <taxon>Viridiplantae</taxon>
        <taxon>Streptophyta</taxon>
        <taxon>Embryophyta</taxon>
        <taxon>Tracheophyta</taxon>
        <taxon>Spermatophyta</taxon>
        <taxon>Magnoliopsida</taxon>
        <taxon>eudicotyledons</taxon>
        <taxon>Gunneridae</taxon>
        <taxon>Pentapetalae</taxon>
        <taxon>asterids</taxon>
        <taxon>lamiids</taxon>
        <taxon>Lamiales</taxon>
        <taxon>Orobanchaceae</taxon>
        <taxon>Pedicularideae</taxon>
        <taxon>Castillejinae</taxon>
        <taxon>Castilleja</taxon>
    </lineage>
</organism>